<dbReference type="KEGG" id="ddo:I597_1460"/>
<dbReference type="Pfam" id="PF01882">
    <property type="entry name" value="DUF58"/>
    <property type="match status" value="1"/>
</dbReference>
<dbReference type="InterPro" id="IPR036465">
    <property type="entry name" value="vWFA_dom_sf"/>
</dbReference>
<proteinExistence type="predicted"/>
<dbReference type="PATRIC" id="fig|1300343.5.peg.1469"/>
<sequence length="298" mass="33787">MAKDDYRALLKPDVINTVSGLSLISRVIVDGYLSGLNRSRQVGAGLEFSQYRGYEPGDDLRLLDWKMLARSGRYYIKQSEIDTHITVKFIVDTSASMLHKEEGLSKMEYANVLIASLAHLAHSQGDAVGLLTINNKQLETLQPATGKSHFNRFLYQLLKLKNQGSWPERITSDQLHNRSHRELIFFITDLYEQSEEITNMITALKTSRNEVAVIHLLGKQELEFNHKGQVIFEDLESGEKVKVNARDARAQYVQAMQSSMTTIKEKLLSSGVGYDLFTLDKHLGEALQLFLKKRANLI</sequence>
<evidence type="ECO:0000313" key="2">
    <source>
        <dbReference type="EMBL" id="KGO07647.1"/>
    </source>
</evidence>
<dbReference type="InterPro" id="IPR002881">
    <property type="entry name" value="DUF58"/>
</dbReference>
<name>A0A0A2GWN2_9FLAO</name>
<evidence type="ECO:0000259" key="1">
    <source>
        <dbReference type="Pfam" id="PF01882"/>
    </source>
</evidence>
<dbReference type="OrthoDB" id="9776116at2"/>
<organism evidence="2 3">
    <name type="scientific">Dokdonia donghaensis DSW-1</name>
    <dbReference type="NCBI Taxonomy" id="1300343"/>
    <lineage>
        <taxon>Bacteria</taxon>
        <taxon>Pseudomonadati</taxon>
        <taxon>Bacteroidota</taxon>
        <taxon>Flavobacteriia</taxon>
        <taxon>Flavobacteriales</taxon>
        <taxon>Flavobacteriaceae</taxon>
        <taxon>Dokdonia</taxon>
    </lineage>
</organism>
<evidence type="ECO:0000313" key="3">
    <source>
        <dbReference type="Proteomes" id="UP000030140"/>
    </source>
</evidence>
<feature type="domain" description="DUF58" evidence="1">
    <location>
        <begin position="50"/>
        <end position="258"/>
    </location>
</feature>
<protein>
    <recommendedName>
        <fullName evidence="1">DUF58 domain-containing protein</fullName>
    </recommendedName>
</protein>
<dbReference type="Proteomes" id="UP000030140">
    <property type="component" value="Unassembled WGS sequence"/>
</dbReference>
<dbReference type="PANTHER" id="PTHR33608">
    <property type="entry name" value="BLL2464 PROTEIN"/>
    <property type="match status" value="1"/>
</dbReference>
<dbReference type="EMBL" id="JSAQ01000001">
    <property type="protein sequence ID" value="KGO07647.1"/>
    <property type="molecule type" value="Genomic_DNA"/>
</dbReference>
<dbReference type="PANTHER" id="PTHR33608:SF7">
    <property type="entry name" value="DUF58 DOMAIN-CONTAINING PROTEIN"/>
    <property type="match status" value="1"/>
</dbReference>
<reference evidence="2 3" key="1">
    <citation type="submission" date="2014-10" db="EMBL/GenBank/DDBJ databases">
        <title>Draft genome sequence of the proteorhodopsin-containing marine bacterium Dokdonia donghaensis.</title>
        <authorList>
            <person name="Gomez-Consarnau L."/>
            <person name="Gonzalez J.M."/>
            <person name="Riedel T."/>
            <person name="Jaenicke S."/>
            <person name="Wagner-Doebler I."/>
            <person name="Fuhrman J.A."/>
        </authorList>
    </citation>
    <scope>NUCLEOTIDE SEQUENCE [LARGE SCALE GENOMIC DNA]</scope>
    <source>
        <strain evidence="2 3">DSW-1</strain>
    </source>
</reference>
<dbReference type="Gene3D" id="3.40.50.410">
    <property type="entry name" value="von Willebrand factor, type A domain"/>
    <property type="match status" value="1"/>
</dbReference>
<dbReference type="RefSeq" id="WP_035327931.1">
    <property type="nucleotide sequence ID" value="NZ_CP015125.1"/>
</dbReference>
<keyword evidence="3" id="KW-1185">Reference proteome</keyword>
<comment type="caution">
    <text evidence="2">The sequence shown here is derived from an EMBL/GenBank/DDBJ whole genome shotgun (WGS) entry which is preliminary data.</text>
</comment>
<accession>A0A0A2GWN2</accession>
<dbReference type="AlphaFoldDB" id="A0A0A2GWN2"/>
<dbReference type="SUPFAM" id="SSF53300">
    <property type="entry name" value="vWA-like"/>
    <property type="match status" value="1"/>
</dbReference>
<gene>
    <name evidence="2" type="ORF">NV36_12900</name>
</gene>